<dbReference type="Gene3D" id="3.40.50.1820">
    <property type="entry name" value="alpha/beta hydrolase"/>
    <property type="match status" value="1"/>
</dbReference>
<dbReference type="EMBL" id="QGLE01000007">
    <property type="protein sequence ID" value="PWR21454.1"/>
    <property type="molecule type" value="Genomic_DNA"/>
</dbReference>
<dbReference type="FunFam" id="3.40.50.1820:FF:000089">
    <property type="entry name" value="Alpha/beta hydrolase"/>
    <property type="match status" value="1"/>
</dbReference>
<comment type="caution">
    <text evidence="4">The sequence shown here is derived from an EMBL/GenBank/DDBJ whole genome shotgun (WGS) entry which is preliminary data.</text>
</comment>
<sequence length="386" mass="42565">MSLTPPVSPPICWSAARRARSTAADRSRIETRDNRGDRDVGIRRFIEKLLVTLLVRLPRRWLLWLSGSQPRQLEGKTLDAQVQFLMALAAKRPTIDKLPLDAGRQMYRDMTYSFGGRKRQMSRVEERRAPGPAGDVPMRLYVPEGLPAGPAPMLVFFHGGGFVIGDIPSYDLTCRYIADVARCQVLSVEYRLGPEHVYPAAIDDCVAAWRHISGNPADFGADPARIGVAGDSAGGHLSAVVCQQAKWYGLPLPCHQVLIYPVVDISRERPSHQTYGEGFLLTRDLMHWFMAKFLPDWVDRTDPRVSPLLWQDKSGLPPATVVVAGFDPLQDEGRDYAEALKAAGVPVTLLSCDSLIHGFISMPGVVEAADKALQDICAETRKGLAA</sequence>
<dbReference type="OrthoDB" id="9806180at2"/>
<evidence type="ECO:0000313" key="5">
    <source>
        <dbReference type="Proteomes" id="UP000245461"/>
    </source>
</evidence>
<dbReference type="InterPro" id="IPR050300">
    <property type="entry name" value="GDXG_lipolytic_enzyme"/>
</dbReference>
<evidence type="ECO:0000313" key="4">
    <source>
        <dbReference type="EMBL" id="PWR21454.1"/>
    </source>
</evidence>
<keyword evidence="2 4" id="KW-0378">Hydrolase</keyword>
<dbReference type="Proteomes" id="UP000245461">
    <property type="component" value="Unassembled WGS sequence"/>
</dbReference>
<dbReference type="GO" id="GO:0016787">
    <property type="term" value="F:hydrolase activity"/>
    <property type="evidence" value="ECO:0007669"/>
    <property type="project" value="UniProtKB-KW"/>
</dbReference>
<evidence type="ECO:0000259" key="3">
    <source>
        <dbReference type="Pfam" id="PF07859"/>
    </source>
</evidence>
<gene>
    <name evidence="4" type="ORF">DKG74_13565</name>
</gene>
<evidence type="ECO:0000256" key="2">
    <source>
        <dbReference type="ARBA" id="ARBA00022801"/>
    </source>
</evidence>
<dbReference type="PANTHER" id="PTHR48081">
    <property type="entry name" value="AB HYDROLASE SUPERFAMILY PROTEIN C4A8.06C"/>
    <property type="match status" value="1"/>
</dbReference>
<dbReference type="InterPro" id="IPR013094">
    <property type="entry name" value="AB_hydrolase_3"/>
</dbReference>
<dbReference type="InterPro" id="IPR029058">
    <property type="entry name" value="AB_hydrolase_fold"/>
</dbReference>
<evidence type="ECO:0000256" key="1">
    <source>
        <dbReference type="ARBA" id="ARBA00010515"/>
    </source>
</evidence>
<accession>A0A317E510</accession>
<keyword evidence="5" id="KW-1185">Reference proteome</keyword>
<organism evidence="4 5">
    <name type="scientific">Zavarzinia aquatilis</name>
    <dbReference type="NCBI Taxonomy" id="2211142"/>
    <lineage>
        <taxon>Bacteria</taxon>
        <taxon>Pseudomonadati</taxon>
        <taxon>Pseudomonadota</taxon>
        <taxon>Alphaproteobacteria</taxon>
        <taxon>Rhodospirillales</taxon>
        <taxon>Zavarziniaceae</taxon>
        <taxon>Zavarzinia</taxon>
    </lineage>
</organism>
<reference evidence="4 5" key="1">
    <citation type="submission" date="2018-05" db="EMBL/GenBank/DDBJ databases">
        <title>Zavarzinia sp. HR-AS.</title>
        <authorList>
            <person name="Lee Y."/>
            <person name="Jeon C.O."/>
        </authorList>
    </citation>
    <scope>NUCLEOTIDE SEQUENCE [LARGE SCALE GENOMIC DNA]</scope>
    <source>
        <strain evidence="4 5">HR-AS</strain>
    </source>
</reference>
<protein>
    <submittedName>
        <fullName evidence="4">Alpha/beta hydrolase</fullName>
    </submittedName>
</protein>
<name>A0A317E510_9PROT</name>
<feature type="domain" description="Alpha/beta hydrolase fold-3" evidence="3">
    <location>
        <begin position="154"/>
        <end position="360"/>
    </location>
</feature>
<dbReference type="Pfam" id="PF07859">
    <property type="entry name" value="Abhydrolase_3"/>
    <property type="match status" value="1"/>
</dbReference>
<comment type="similarity">
    <text evidence="1">Belongs to the 'GDXG' lipolytic enzyme family.</text>
</comment>
<dbReference type="SUPFAM" id="SSF53474">
    <property type="entry name" value="alpha/beta-Hydrolases"/>
    <property type="match status" value="1"/>
</dbReference>
<proteinExistence type="inferred from homology"/>
<dbReference type="PANTHER" id="PTHR48081:SF8">
    <property type="entry name" value="ALPHA_BETA HYDROLASE FOLD-3 DOMAIN-CONTAINING PROTEIN-RELATED"/>
    <property type="match status" value="1"/>
</dbReference>
<dbReference type="AlphaFoldDB" id="A0A317E510"/>